<dbReference type="GeneID" id="27905899"/>
<reference evidence="4 5" key="1">
    <citation type="journal article" date="2012" name="PLoS Pathog.">
        <title>Diverse lifestyles and strategies of plant pathogenesis encoded in the genomes of eighteen Dothideomycetes fungi.</title>
        <authorList>
            <person name="Ohm R.A."/>
            <person name="Feau N."/>
            <person name="Henrissat B."/>
            <person name="Schoch C.L."/>
            <person name="Horwitz B.A."/>
            <person name="Barry K.W."/>
            <person name="Condon B.J."/>
            <person name="Copeland A.C."/>
            <person name="Dhillon B."/>
            <person name="Glaser F."/>
            <person name="Hesse C.N."/>
            <person name="Kosti I."/>
            <person name="LaButti K."/>
            <person name="Lindquist E.A."/>
            <person name="Lucas S."/>
            <person name="Salamov A.A."/>
            <person name="Bradshaw R.E."/>
            <person name="Ciuffetti L."/>
            <person name="Hamelin R.C."/>
            <person name="Kema G.H.J."/>
            <person name="Lawrence C."/>
            <person name="Scott J.A."/>
            <person name="Spatafora J.W."/>
            <person name="Turgeon B.G."/>
            <person name="de Wit P.J.G.M."/>
            <person name="Zhong S."/>
            <person name="Goodwin S.B."/>
            <person name="Grigoriev I.V."/>
        </authorList>
    </citation>
    <scope>NUCLEOTIDE SEQUENCE [LARGE SCALE GENOMIC DNA]</scope>
    <source>
        <strain evidence="4 5">SO2202</strain>
    </source>
</reference>
<name>M3D7T2_SPHMS</name>
<accession>M3D7T2</accession>
<dbReference type="Pfam" id="PF09990">
    <property type="entry name" value="DUF2231"/>
    <property type="match status" value="1"/>
</dbReference>
<evidence type="ECO:0000313" key="4">
    <source>
        <dbReference type="EMBL" id="EMF14240.1"/>
    </source>
</evidence>
<evidence type="ECO:0000256" key="1">
    <source>
        <dbReference type="SAM" id="Phobius"/>
    </source>
</evidence>
<protein>
    <recommendedName>
        <fullName evidence="3">DUF2231 domain-containing protein</fullName>
    </recommendedName>
</protein>
<keyword evidence="1" id="KW-0812">Transmembrane</keyword>
<dbReference type="EMBL" id="KB456262">
    <property type="protein sequence ID" value="EMF14240.1"/>
    <property type="molecule type" value="Genomic_DNA"/>
</dbReference>
<dbReference type="HOGENOM" id="CLU_102285_0_0_1"/>
<keyword evidence="5" id="KW-1185">Reference proteome</keyword>
<feature type="transmembrane region" description="Helical" evidence="1">
    <location>
        <begin position="55"/>
        <end position="74"/>
    </location>
</feature>
<keyword evidence="2" id="KW-0732">Signal</keyword>
<dbReference type="OMA" id="NWWTRRS"/>
<feature type="domain" description="DUF2231" evidence="3">
    <location>
        <begin position="2"/>
        <end position="172"/>
    </location>
</feature>
<evidence type="ECO:0000313" key="5">
    <source>
        <dbReference type="Proteomes" id="UP000016931"/>
    </source>
</evidence>
<proteinExistence type="predicted"/>
<dbReference type="eggNOG" id="ENOG502S8SF">
    <property type="taxonomic scope" value="Eukaryota"/>
</dbReference>
<evidence type="ECO:0000259" key="3">
    <source>
        <dbReference type="Pfam" id="PF09990"/>
    </source>
</evidence>
<gene>
    <name evidence="4" type="ORF">SEPMUDRAFT_39915</name>
</gene>
<dbReference type="InterPro" id="IPR019251">
    <property type="entry name" value="DUF2231_TM"/>
</dbReference>
<dbReference type="Proteomes" id="UP000016931">
    <property type="component" value="Unassembled WGS sequence"/>
</dbReference>
<dbReference type="RefSeq" id="XP_016762361.1">
    <property type="nucleotide sequence ID" value="XM_016908762.1"/>
</dbReference>
<dbReference type="AlphaFoldDB" id="M3D7T2"/>
<sequence>MGKPIHPATVHFPISFLFLSFTLDILHSTRASLPTSLQNSLLGPHDLTSAAHSLLSLGLLTAIPAVVTGGRELITMIQKQGMYESDGVTVKTKVKATIAHAVAMDVLLAVSTWIWYSRRQVSEGMEMKESTDDSAVYAHSTSFVVAEFLTLGLLLLGANIGGTLTYNYGVGFSSLSKAGKKDGKKKSL</sequence>
<keyword evidence="1" id="KW-0472">Membrane</keyword>
<feature type="signal peptide" evidence="2">
    <location>
        <begin position="1"/>
        <end position="31"/>
    </location>
</feature>
<organism evidence="4 5">
    <name type="scientific">Sphaerulina musiva (strain SO2202)</name>
    <name type="common">Poplar stem canker fungus</name>
    <name type="synonym">Septoria musiva</name>
    <dbReference type="NCBI Taxonomy" id="692275"/>
    <lineage>
        <taxon>Eukaryota</taxon>
        <taxon>Fungi</taxon>
        <taxon>Dikarya</taxon>
        <taxon>Ascomycota</taxon>
        <taxon>Pezizomycotina</taxon>
        <taxon>Dothideomycetes</taxon>
        <taxon>Dothideomycetidae</taxon>
        <taxon>Mycosphaerellales</taxon>
        <taxon>Mycosphaerellaceae</taxon>
        <taxon>Sphaerulina</taxon>
    </lineage>
</organism>
<keyword evidence="1" id="KW-1133">Transmembrane helix</keyword>
<feature type="transmembrane region" description="Helical" evidence="1">
    <location>
        <begin position="94"/>
        <end position="116"/>
    </location>
</feature>
<evidence type="ECO:0000256" key="2">
    <source>
        <dbReference type="SAM" id="SignalP"/>
    </source>
</evidence>
<feature type="chain" id="PRO_5004032383" description="DUF2231 domain-containing protein" evidence="2">
    <location>
        <begin position="32"/>
        <end position="188"/>
    </location>
</feature>
<dbReference type="OrthoDB" id="2580011at2759"/>